<feature type="compositionally biased region" description="Basic residues" evidence="1">
    <location>
        <begin position="7"/>
        <end position="17"/>
    </location>
</feature>
<evidence type="ECO:0000313" key="3">
    <source>
        <dbReference type="Proteomes" id="UP000052978"/>
    </source>
</evidence>
<gene>
    <name evidence="2" type="ORF">D623_10017938</name>
</gene>
<organism evidence="2 3">
    <name type="scientific">Myotis brandtii</name>
    <name type="common">Brandt's bat</name>
    <dbReference type="NCBI Taxonomy" id="109478"/>
    <lineage>
        <taxon>Eukaryota</taxon>
        <taxon>Metazoa</taxon>
        <taxon>Chordata</taxon>
        <taxon>Craniata</taxon>
        <taxon>Vertebrata</taxon>
        <taxon>Euteleostomi</taxon>
        <taxon>Mammalia</taxon>
        <taxon>Eutheria</taxon>
        <taxon>Laurasiatheria</taxon>
        <taxon>Chiroptera</taxon>
        <taxon>Yangochiroptera</taxon>
        <taxon>Vespertilionidae</taxon>
        <taxon>Myotis</taxon>
    </lineage>
</organism>
<sequence>MPGNRCPKSRLQSRSRGRSPEQRALPQHFDPKCCRPMPPSLRHPACGSWSGTGTEPTPPSLRELEQDPEPTPPSLRELERD</sequence>
<dbReference type="EMBL" id="KE161512">
    <property type="protein sequence ID" value="EPQ04275.1"/>
    <property type="molecule type" value="Genomic_DNA"/>
</dbReference>
<protein>
    <submittedName>
        <fullName evidence="2">Uncharacterized protein</fullName>
    </submittedName>
</protein>
<dbReference type="Proteomes" id="UP000052978">
    <property type="component" value="Unassembled WGS sequence"/>
</dbReference>
<dbReference type="AlphaFoldDB" id="S7ML25"/>
<evidence type="ECO:0000256" key="1">
    <source>
        <dbReference type="SAM" id="MobiDB-lite"/>
    </source>
</evidence>
<proteinExistence type="predicted"/>
<accession>S7ML25</accession>
<evidence type="ECO:0000313" key="2">
    <source>
        <dbReference type="EMBL" id="EPQ04275.1"/>
    </source>
</evidence>
<name>S7ML25_MYOBR</name>
<reference evidence="2 3" key="1">
    <citation type="journal article" date="2013" name="Nat. Commun.">
        <title>Genome analysis reveals insights into physiology and longevity of the Brandt's bat Myotis brandtii.</title>
        <authorList>
            <person name="Seim I."/>
            <person name="Fang X."/>
            <person name="Xiong Z."/>
            <person name="Lobanov A.V."/>
            <person name="Huang Z."/>
            <person name="Ma S."/>
            <person name="Feng Y."/>
            <person name="Turanov A.A."/>
            <person name="Zhu Y."/>
            <person name="Lenz T.L."/>
            <person name="Gerashchenko M.V."/>
            <person name="Fan D."/>
            <person name="Hee Yim S."/>
            <person name="Yao X."/>
            <person name="Jordan D."/>
            <person name="Xiong Y."/>
            <person name="Ma Y."/>
            <person name="Lyapunov A.N."/>
            <person name="Chen G."/>
            <person name="Kulakova O.I."/>
            <person name="Sun Y."/>
            <person name="Lee S.G."/>
            <person name="Bronson R.T."/>
            <person name="Moskalev A.A."/>
            <person name="Sunyaev S.R."/>
            <person name="Zhang G."/>
            <person name="Krogh A."/>
            <person name="Wang J."/>
            <person name="Gladyshev V.N."/>
        </authorList>
    </citation>
    <scope>NUCLEOTIDE SEQUENCE [LARGE SCALE GENOMIC DNA]</scope>
</reference>
<feature type="region of interest" description="Disordered" evidence="1">
    <location>
        <begin position="1"/>
        <end position="81"/>
    </location>
</feature>
<keyword evidence="3" id="KW-1185">Reference proteome</keyword>